<dbReference type="Proteomes" id="UP000489600">
    <property type="component" value="Unassembled WGS sequence"/>
</dbReference>
<dbReference type="AlphaFoldDB" id="A0A565BEJ4"/>
<gene>
    <name evidence="2" type="ORF">ANE_LOCUS10478</name>
</gene>
<proteinExistence type="predicted"/>
<feature type="transmembrane region" description="Helical" evidence="1">
    <location>
        <begin position="116"/>
        <end position="138"/>
    </location>
</feature>
<evidence type="ECO:0000313" key="2">
    <source>
        <dbReference type="EMBL" id="VVB00034.1"/>
    </source>
</evidence>
<sequence>MEKWQVALKAVSNRIGFTLDHNSRYRRWWAWNRGRKSSTRTLTQIIFRSEAKFIKMVVKEVGQVLTSIPSDEGREDDSLKKTKTYNFPLALPCAWFGSVVGLIGALLLGIGLLPEMVHRCASPAMVALAGQAGPVVAISSRWSR</sequence>
<dbReference type="EMBL" id="CABITT030000004">
    <property type="protein sequence ID" value="VVB00034.1"/>
    <property type="molecule type" value="Genomic_DNA"/>
</dbReference>
<name>A0A565BEJ4_9BRAS</name>
<protein>
    <submittedName>
        <fullName evidence="2">Uncharacterized protein</fullName>
    </submittedName>
</protein>
<reference evidence="2" key="1">
    <citation type="submission" date="2019-07" db="EMBL/GenBank/DDBJ databases">
        <authorList>
            <person name="Dittberner H."/>
        </authorList>
    </citation>
    <scope>NUCLEOTIDE SEQUENCE [LARGE SCALE GENOMIC DNA]</scope>
</reference>
<keyword evidence="1" id="KW-0472">Membrane</keyword>
<dbReference type="OrthoDB" id="1164932at2759"/>
<accession>A0A565BEJ4</accession>
<evidence type="ECO:0000313" key="3">
    <source>
        <dbReference type="Proteomes" id="UP000489600"/>
    </source>
</evidence>
<comment type="caution">
    <text evidence="2">The sequence shown here is derived from an EMBL/GenBank/DDBJ whole genome shotgun (WGS) entry which is preliminary data.</text>
</comment>
<organism evidence="2 3">
    <name type="scientific">Arabis nemorensis</name>
    <dbReference type="NCBI Taxonomy" id="586526"/>
    <lineage>
        <taxon>Eukaryota</taxon>
        <taxon>Viridiplantae</taxon>
        <taxon>Streptophyta</taxon>
        <taxon>Embryophyta</taxon>
        <taxon>Tracheophyta</taxon>
        <taxon>Spermatophyta</taxon>
        <taxon>Magnoliopsida</taxon>
        <taxon>eudicotyledons</taxon>
        <taxon>Gunneridae</taxon>
        <taxon>Pentapetalae</taxon>
        <taxon>rosids</taxon>
        <taxon>malvids</taxon>
        <taxon>Brassicales</taxon>
        <taxon>Brassicaceae</taxon>
        <taxon>Arabideae</taxon>
        <taxon>Arabis</taxon>
    </lineage>
</organism>
<keyword evidence="1" id="KW-1133">Transmembrane helix</keyword>
<evidence type="ECO:0000256" key="1">
    <source>
        <dbReference type="SAM" id="Phobius"/>
    </source>
</evidence>
<keyword evidence="1" id="KW-0812">Transmembrane</keyword>
<feature type="transmembrane region" description="Helical" evidence="1">
    <location>
        <begin position="89"/>
        <end position="110"/>
    </location>
</feature>
<keyword evidence="3" id="KW-1185">Reference proteome</keyword>